<dbReference type="GeneID" id="113203794"/>
<dbReference type="PANTHER" id="PTHR46232:SF1">
    <property type="entry name" value="SWI_SNF-RELATED MATRIX-ASSOCIATED ACTIN-DEPENDENT REGULATOR OF CHROMATIN SUBFAMILY E MEMBER 1"/>
    <property type="match status" value="1"/>
</dbReference>
<accession>A0A6J1S1H4</accession>
<feature type="compositionally biased region" description="Low complexity" evidence="3">
    <location>
        <begin position="652"/>
        <end position="678"/>
    </location>
</feature>
<evidence type="ECO:0000256" key="1">
    <source>
        <dbReference type="PROSITE-ProRule" id="PRU00267"/>
    </source>
</evidence>
<sequence length="678" mass="72345">MSNSSYHSMESNFRMALPGNYKTIAMTSPAMGSNQMQSPGAPMTFNILKERLRASGGGMLGGSMQKDSGMHQDPFIRSPHGHPNFNPQKVTKVGVAGGGWTALGDSRMPKAPKPPEKPLMPYMRYSRKVWDSVKAANPDHKLWEIGKIIGQMWRDLPDANKAEYIEEYEAEKLDYEKCMKAYHNSPAYLAYLTAKSRGKPAPVDVDRDSDRSSSMSSSKQDRRIDIQPAEDEDDQDDGYSVKHVAFARYLRNHRLINEIFSDSVVPDVRSVVTTTRMQVLKRQVVSLSMHQKKLEAELQQIEEKFESKKRKFIESSEVFQEELKKHCQRAVDEETFNRMIDKQLDLLRKERTKPEEPPKAPNGPAASNAEPSTNDRVPGENGEDSRDGQTQNTVEPVVQSSEDSQSQQEMLTLHSIQPMEQDPPAPSKTEPVQASEPPTPTSESGSVPSPAPVLVPAVSSVGDAESTASTEIKSEPSPGTESAPILQPAVATPAPSDEAPPVEDAVVKEERPDEVAVKTEDAPSSETPAASGTPPATPALSPDSASADGVAPAPATPADGPTVTQEEAPSTPAAAAAPVAPAPAPPVQGMEAGMMPPSPYAHPGPGPVQGPGSEAAIPTQDSPAVGSVVPPTAPSVPEEAKSASPEERPSEVPHAAAAPPAEGAANPESAPEGAAKAE</sequence>
<dbReference type="GO" id="GO:0016514">
    <property type="term" value="C:SWI/SNF complex"/>
    <property type="evidence" value="ECO:0007669"/>
    <property type="project" value="TreeGrafter"/>
</dbReference>
<dbReference type="CTD" id="31846"/>
<dbReference type="FunFam" id="1.10.30.10:FF:000048">
    <property type="entry name" value="Putative SWI/SNF-related matrix-associated actin-dependent regulator chromatin subfamily E member"/>
    <property type="match status" value="1"/>
</dbReference>
<protein>
    <submittedName>
        <fullName evidence="6">SWI/SNF-related matrix-associated actin-dependent regulator of chromatin subfamily E member 1 isoform X8</fullName>
    </submittedName>
</protein>
<feature type="compositionally biased region" description="Pro residues" evidence="3">
    <location>
        <begin position="596"/>
        <end position="608"/>
    </location>
</feature>
<reference evidence="6" key="1">
    <citation type="submission" date="2025-08" db="UniProtKB">
        <authorList>
            <consortium name="RefSeq"/>
        </authorList>
    </citation>
    <scope>IDENTIFICATION</scope>
    <source>
        <tissue evidence="6">Whole organism</tissue>
    </source>
</reference>
<keyword evidence="2" id="KW-0175">Coiled coil</keyword>
<feature type="domain" description="HMG box" evidence="4">
    <location>
        <begin position="115"/>
        <end position="183"/>
    </location>
</feature>
<dbReference type="Proteomes" id="UP000504606">
    <property type="component" value="Unplaced"/>
</dbReference>
<dbReference type="GO" id="GO:0031492">
    <property type="term" value="F:nucleosomal DNA binding"/>
    <property type="evidence" value="ECO:0007669"/>
    <property type="project" value="TreeGrafter"/>
</dbReference>
<dbReference type="PANTHER" id="PTHR46232">
    <property type="entry name" value="SMARCE1 REGULATOR OF CHROMATIN"/>
    <property type="match status" value="1"/>
</dbReference>
<evidence type="ECO:0000256" key="2">
    <source>
        <dbReference type="SAM" id="Coils"/>
    </source>
</evidence>
<keyword evidence="1" id="KW-0539">Nucleus</keyword>
<dbReference type="Pfam" id="PF00505">
    <property type="entry name" value="HMG_box"/>
    <property type="match status" value="1"/>
</dbReference>
<dbReference type="InterPro" id="IPR036910">
    <property type="entry name" value="HMG_box_dom_sf"/>
</dbReference>
<feature type="compositionally biased region" description="Basic and acidic residues" evidence="3">
    <location>
        <begin position="505"/>
        <end position="521"/>
    </location>
</feature>
<dbReference type="GO" id="GO:0016922">
    <property type="term" value="F:nuclear receptor binding"/>
    <property type="evidence" value="ECO:0007669"/>
    <property type="project" value="TreeGrafter"/>
</dbReference>
<gene>
    <name evidence="6" type="primary">LOC113203794</name>
</gene>
<dbReference type="GO" id="GO:0045892">
    <property type="term" value="P:negative regulation of DNA-templated transcription"/>
    <property type="evidence" value="ECO:0007669"/>
    <property type="project" value="TreeGrafter"/>
</dbReference>
<feature type="compositionally biased region" description="Acidic residues" evidence="3">
    <location>
        <begin position="228"/>
        <end position="237"/>
    </location>
</feature>
<evidence type="ECO:0000259" key="4">
    <source>
        <dbReference type="PROSITE" id="PS50118"/>
    </source>
</evidence>
<feature type="region of interest" description="Disordered" evidence="3">
    <location>
        <begin position="198"/>
        <end position="237"/>
    </location>
</feature>
<evidence type="ECO:0000313" key="5">
    <source>
        <dbReference type="Proteomes" id="UP000504606"/>
    </source>
</evidence>
<dbReference type="SMART" id="SM00398">
    <property type="entry name" value="HMG"/>
    <property type="match status" value="1"/>
</dbReference>
<dbReference type="AlphaFoldDB" id="A0A6J1S1H4"/>
<feature type="compositionally biased region" description="Low complexity" evidence="3">
    <location>
        <begin position="441"/>
        <end position="462"/>
    </location>
</feature>
<feature type="compositionally biased region" description="Low complexity" evidence="3">
    <location>
        <begin position="394"/>
        <end position="409"/>
    </location>
</feature>
<name>A0A6J1S1H4_FRAOC</name>
<keyword evidence="1" id="KW-0238">DNA-binding</keyword>
<dbReference type="SUPFAM" id="SSF47095">
    <property type="entry name" value="HMG-box"/>
    <property type="match status" value="1"/>
</dbReference>
<dbReference type="RefSeq" id="XP_026274463.1">
    <property type="nucleotide sequence ID" value="XM_026418678.2"/>
</dbReference>
<dbReference type="PROSITE" id="PS50118">
    <property type="entry name" value="HMG_BOX_2"/>
    <property type="match status" value="1"/>
</dbReference>
<proteinExistence type="predicted"/>
<organism evidence="5 6">
    <name type="scientific">Frankliniella occidentalis</name>
    <name type="common">Western flower thrips</name>
    <name type="synonym">Euthrips occidentalis</name>
    <dbReference type="NCBI Taxonomy" id="133901"/>
    <lineage>
        <taxon>Eukaryota</taxon>
        <taxon>Metazoa</taxon>
        <taxon>Ecdysozoa</taxon>
        <taxon>Arthropoda</taxon>
        <taxon>Hexapoda</taxon>
        <taxon>Insecta</taxon>
        <taxon>Pterygota</taxon>
        <taxon>Neoptera</taxon>
        <taxon>Paraneoptera</taxon>
        <taxon>Thysanoptera</taxon>
        <taxon>Terebrantia</taxon>
        <taxon>Thripoidea</taxon>
        <taxon>Thripidae</taxon>
        <taxon>Frankliniella</taxon>
    </lineage>
</organism>
<feature type="compositionally biased region" description="Low complexity" evidence="3">
    <location>
        <begin position="522"/>
        <end position="563"/>
    </location>
</feature>
<feature type="coiled-coil region" evidence="2">
    <location>
        <begin position="277"/>
        <end position="311"/>
    </location>
</feature>
<feature type="compositionally biased region" description="Basic and acidic residues" evidence="3">
    <location>
        <begin position="638"/>
        <end position="651"/>
    </location>
</feature>
<dbReference type="InterPro" id="IPR009071">
    <property type="entry name" value="HMG_box_dom"/>
</dbReference>
<dbReference type="CDD" id="cd21983">
    <property type="entry name" value="HMG-box_SMARCE1"/>
    <property type="match status" value="1"/>
</dbReference>
<feature type="region of interest" description="Disordered" evidence="3">
    <location>
        <begin position="351"/>
        <end position="678"/>
    </location>
</feature>
<feature type="DNA-binding region" description="HMG box" evidence="1">
    <location>
        <begin position="115"/>
        <end position="183"/>
    </location>
</feature>
<keyword evidence="5" id="KW-1185">Reference proteome</keyword>
<evidence type="ECO:0000256" key="3">
    <source>
        <dbReference type="SAM" id="MobiDB-lite"/>
    </source>
</evidence>
<dbReference type="Gene3D" id="1.10.30.10">
    <property type="entry name" value="High mobility group box domain"/>
    <property type="match status" value="1"/>
</dbReference>
<evidence type="ECO:0000313" key="6">
    <source>
        <dbReference type="RefSeq" id="XP_026274463.1"/>
    </source>
</evidence>